<feature type="compositionally biased region" description="Polar residues" evidence="5">
    <location>
        <begin position="330"/>
        <end position="342"/>
    </location>
</feature>
<proteinExistence type="inferred from homology"/>
<evidence type="ECO:0000313" key="7">
    <source>
        <dbReference type="EMBL" id="GAB36314.1"/>
    </source>
</evidence>
<dbReference type="SUPFAM" id="SSF53474">
    <property type="entry name" value="alpha/beta-Hydrolases"/>
    <property type="match status" value="1"/>
</dbReference>
<dbReference type="Gene3D" id="3.40.50.1820">
    <property type="entry name" value="alpha/beta hydrolase"/>
    <property type="match status" value="2"/>
</dbReference>
<dbReference type="SMART" id="SM01110">
    <property type="entry name" value="Cutinase"/>
    <property type="match status" value="1"/>
</dbReference>
<keyword evidence="8" id="KW-1185">Reference proteome</keyword>
<dbReference type="EMBL" id="BAFB01000206">
    <property type="protein sequence ID" value="GAB36314.1"/>
    <property type="molecule type" value="Genomic_DNA"/>
</dbReference>
<feature type="region of interest" description="Disordered" evidence="5">
    <location>
        <begin position="391"/>
        <end position="432"/>
    </location>
</feature>
<dbReference type="PANTHER" id="PTHR33630">
    <property type="entry name" value="CUTINASE RV1984C-RELATED-RELATED"/>
    <property type="match status" value="1"/>
</dbReference>
<accession>H5TS56</accession>
<feature type="chain" id="PRO_5003598381" description="Cutinase" evidence="6">
    <location>
        <begin position="32"/>
        <end position="1527"/>
    </location>
</feature>
<feature type="signal peptide" evidence="6">
    <location>
        <begin position="1"/>
        <end position="31"/>
    </location>
</feature>
<evidence type="ECO:0000256" key="2">
    <source>
        <dbReference type="ARBA" id="ARBA00022487"/>
    </source>
</evidence>
<feature type="region of interest" description="Disordered" evidence="5">
    <location>
        <begin position="891"/>
        <end position="911"/>
    </location>
</feature>
<reference evidence="7" key="1">
    <citation type="submission" date="2012-02" db="EMBL/GenBank/DDBJ databases">
        <title>Whole genome shotgun sequence of Gordonia otitidis NBRC 100426.</title>
        <authorList>
            <person name="Yoshida I."/>
            <person name="Hosoyama A."/>
            <person name="Tsuchikane K."/>
            <person name="Katsumata H."/>
            <person name="Yamazaki S."/>
            <person name="Fujita N."/>
        </authorList>
    </citation>
    <scope>NUCLEOTIDE SEQUENCE [LARGE SCALE GENOMIC DNA]</scope>
    <source>
        <strain evidence="7">NBRC 100426</strain>
    </source>
</reference>
<evidence type="ECO:0008006" key="9">
    <source>
        <dbReference type="Google" id="ProtNLM"/>
    </source>
</evidence>
<evidence type="ECO:0000256" key="1">
    <source>
        <dbReference type="ARBA" id="ARBA00007534"/>
    </source>
</evidence>
<comment type="caution">
    <text evidence="7">The sequence shown here is derived from an EMBL/GenBank/DDBJ whole genome shotgun (WGS) entry which is preliminary data.</text>
</comment>
<keyword evidence="2" id="KW-0719">Serine esterase</keyword>
<feature type="compositionally biased region" description="Low complexity" evidence="5">
    <location>
        <begin position="362"/>
        <end position="372"/>
    </location>
</feature>
<feature type="compositionally biased region" description="Low complexity" evidence="5">
    <location>
        <begin position="1196"/>
        <end position="1223"/>
    </location>
</feature>
<gene>
    <name evidence="7" type="ORF">GOOTI_206_00470</name>
</gene>
<evidence type="ECO:0000256" key="3">
    <source>
        <dbReference type="ARBA" id="ARBA00022801"/>
    </source>
</evidence>
<dbReference type="STRING" id="1108044.GOOTI_206_00470"/>
<evidence type="ECO:0000313" key="8">
    <source>
        <dbReference type="Proteomes" id="UP000005038"/>
    </source>
</evidence>
<feature type="region of interest" description="Disordered" evidence="5">
    <location>
        <begin position="965"/>
        <end position="991"/>
    </location>
</feature>
<sequence length="1527" mass="157186">MRSLHRFRLAGAAAATAIAVTAPIAAAPAHAAPAPTLPALPAPLNVPGASNALSQALQPGANSSLLGGGSGGGGALMGADGRTNINLPLVPQGGVRKQFTNAPAVEVSTKPGCAPFMLVAVPGTFEINRDDDPNKPVGLLKKLVDPLEKALGNRLSVTMINYDADAGVNGVGYNKSVDGGTKKTIATISDIASRCANASIILSGYSQGADVAGDAATAIGNRRTAVDPRRVAAVALFADPQRADNSNVIAGTNQSRPDIPAVLQNAIGQAASDPSFAQLQLQLTNGVQSLLTQTGLAGGTAAVGSTTTAGAAGSTSTPNAGQAGAGAAATSTPQAESSTPPESSVPLDAPTATSDAPSAGDAATPSAGMAGAAAHGDMHVQLAEYSVPAGRAPLSSDGDSLRPYKNPWPTDVSIPQAGTGNSSTPGTKPLTIVSPDGEVKLVSALTDDERNKYASAGWLWNRTDQQKDQRRKVIQDLYLLNSPECSGKTLQACQDTYVDARSGQTHSELLVPSSQLVAARDKAAAAADNGLVPAGAYDQIQHCLTLNADACRDYFATQIGAPPAPAPAAGNATSYSGLVASGGTSFANLDAKTKETLSRAQFFTENGTNTPVVQLALRNQGKKLSNNDSRTTSAAACQNVTTDQLGWDYQLPDGSGKGWKYATSGDSSNEWLTHVWWRATYGEKGKRLIDLSDDDLLKHGNSPDCAGWIGLTAKAFLDKYKQHQIVYNDDKFVAPNETGTAAANPAARKDLARNLYLYGGCGPFDATDAITKDAPNGPWTLGACVNEVTGRTSSLGKRSDQQIGQLVLKAKTKYQQSRPDWTNAVLTRGDLGFDSNNAAPAAGGALSPDRRDAAFGCDQLPARLCSVFKTSINGPKDAPSGVTSMVLPHFPDGGDGKLTAPDGPSERAKNVPAEQAAQKYGEGWRWLTPEVDAAVTRLDAAAEQLTTLTPADQNAVPGVTTLIKKSTPSSEAGTSRDGEAGAPIGSVRNVADIPGKNPNPYLYHGWVWGRTSAEDQKRPALLYNLYALGGCGAKHELTWKECYSRYTEANSEHPYAEYATTNDELTTTIGNLRKNQATLEWDANLKGRTDLMKDCADKPVWDGQEGDGSCAKKNGGTPEQNAGADTTDPSPTTESPTTTPQPTDEPNTTTDAPAPNADNAAANGSSSDTGTSDDGATANTTTPQITRVDMSAGADSTTAEQSAGQAATSSSTSSLAGGTSTDSNADGGLAQGVSNLITGAAGATDTTAATTAASGTQSSNVPSGGPVNVAPITQRAVAGGGLAGPRDADFGELKGRVVEFCVPGDLVCSLPANSQLARDLTQFAKNVSFDFPDMLTDEGATKMGGLIALQALNNVADVTGLPRTKLSADTLQALVNLAAGGAMLAAQQPAGAALVADGVSKLPNALPELFAQLRDVPALLRGLPTAGESAMKNTGLDKLLARINGAFQQAGMTSPLDVQKYPEAISALMQGLLKDNTGLMKMVTDPKYWQANAHGLYPELKVSGGTNSVAWAQQWIDQLAKLAGLTR</sequence>
<feature type="compositionally biased region" description="Low complexity" evidence="5">
    <location>
        <begin position="306"/>
        <end position="329"/>
    </location>
</feature>
<comment type="similarity">
    <text evidence="1">Belongs to the cutinase family.</text>
</comment>
<dbReference type="OrthoDB" id="4409063at2"/>
<dbReference type="Pfam" id="PF01083">
    <property type="entry name" value="Cutinase"/>
    <property type="match status" value="1"/>
</dbReference>
<evidence type="ECO:0000256" key="6">
    <source>
        <dbReference type="SAM" id="SignalP"/>
    </source>
</evidence>
<dbReference type="GO" id="GO:0052689">
    <property type="term" value="F:carboxylic ester hydrolase activity"/>
    <property type="evidence" value="ECO:0007669"/>
    <property type="project" value="UniProtKB-KW"/>
</dbReference>
<feature type="region of interest" description="Disordered" evidence="5">
    <location>
        <begin position="306"/>
        <end position="372"/>
    </location>
</feature>
<keyword evidence="4" id="KW-1015">Disulfide bond</keyword>
<organism evidence="7 8">
    <name type="scientific">Gordonia otitidis (strain DSM 44809 / CCUG 52243 / JCM 12355 / NBRC 100426 / IFM 10032)</name>
    <dbReference type="NCBI Taxonomy" id="1108044"/>
    <lineage>
        <taxon>Bacteria</taxon>
        <taxon>Bacillati</taxon>
        <taxon>Actinomycetota</taxon>
        <taxon>Actinomycetes</taxon>
        <taxon>Mycobacteriales</taxon>
        <taxon>Gordoniaceae</taxon>
        <taxon>Gordonia</taxon>
    </lineage>
</organism>
<evidence type="ECO:0000256" key="4">
    <source>
        <dbReference type="ARBA" id="ARBA00023157"/>
    </source>
</evidence>
<evidence type="ECO:0000256" key="5">
    <source>
        <dbReference type="SAM" id="MobiDB-lite"/>
    </source>
</evidence>
<dbReference type="Proteomes" id="UP000005038">
    <property type="component" value="Unassembled WGS sequence"/>
</dbReference>
<dbReference type="PANTHER" id="PTHR33630:SF9">
    <property type="entry name" value="CUTINASE 4"/>
    <property type="match status" value="1"/>
</dbReference>
<dbReference type="InterPro" id="IPR000675">
    <property type="entry name" value="Cutinase/axe"/>
</dbReference>
<feature type="region of interest" description="Disordered" evidence="5">
    <location>
        <begin position="1097"/>
        <end position="1227"/>
    </location>
</feature>
<dbReference type="RefSeq" id="WP_007240496.1">
    <property type="nucleotide sequence ID" value="NZ_BAFB01000206.1"/>
</dbReference>
<feature type="compositionally biased region" description="Low complexity" evidence="5">
    <location>
        <begin position="1125"/>
        <end position="1182"/>
    </location>
</feature>
<feature type="compositionally biased region" description="Polar residues" evidence="5">
    <location>
        <begin position="416"/>
        <end position="426"/>
    </location>
</feature>
<name>H5TS56_GORO1</name>
<keyword evidence="3" id="KW-0378">Hydrolase</keyword>
<dbReference type="InterPro" id="IPR029058">
    <property type="entry name" value="AB_hydrolase_fold"/>
</dbReference>
<protein>
    <recommendedName>
        <fullName evidence="9">Cutinase</fullName>
    </recommendedName>
</protein>
<keyword evidence="6" id="KW-0732">Signal</keyword>